<sequence length="186" mass="20555">MSFPLTPTFHLRQTGWSATTRAHPAMKWMEHYTTTIIDARAFTDPSTDPSTFFTPGAVLVTSAGVTVTGAAAKWAALRDIYGPFVANYHEPRELFCVEKEDLSGWEMLGRANLYVKIPREKGAGEQGVRSADGREWDAVVVSAFRFEYVKVDGGIKLARSEIFSDPMPAVGVMLKRGVVRAEVLLK</sequence>
<reference evidence="3" key="2">
    <citation type="submission" date="2020-04" db="EMBL/GenBank/DDBJ databases">
        <authorList>
            <consortium name="NCBI Genome Project"/>
        </authorList>
    </citation>
    <scope>NUCLEOTIDE SEQUENCE</scope>
    <source>
        <strain evidence="3">CBS 304.34</strain>
    </source>
</reference>
<dbReference type="RefSeq" id="XP_033580520.1">
    <property type="nucleotide sequence ID" value="XM_033721874.1"/>
</dbReference>
<reference evidence="3" key="3">
    <citation type="submission" date="2025-04" db="UniProtKB">
        <authorList>
            <consortium name="RefSeq"/>
        </authorList>
    </citation>
    <scope>IDENTIFICATION</scope>
    <source>
        <strain evidence="3">CBS 304.34</strain>
    </source>
</reference>
<evidence type="ECO:0000313" key="3">
    <source>
        <dbReference type="RefSeq" id="XP_033580520.1"/>
    </source>
</evidence>
<accession>A0A6A6YX88</accession>
<evidence type="ECO:0000313" key="2">
    <source>
        <dbReference type="Proteomes" id="UP000504636"/>
    </source>
</evidence>
<proteinExistence type="predicted"/>
<reference evidence="1 3" key="1">
    <citation type="journal article" date="2020" name="Stud. Mycol.">
        <title>101 Dothideomycetes genomes: a test case for predicting lifestyles and emergence of pathogens.</title>
        <authorList>
            <person name="Haridas S."/>
            <person name="Albert R."/>
            <person name="Binder M."/>
            <person name="Bloem J."/>
            <person name="Labutti K."/>
            <person name="Salamov A."/>
            <person name="Andreopoulos B."/>
            <person name="Baker S."/>
            <person name="Barry K."/>
            <person name="Bills G."/>
            <person name="Bluhm B."/>
            <person name="Cannon C."/>
            <person name="Castanera R."/>
            <person name="Culley D."/>
            <person name="Daum C."/>
            <person name="Ezra D."/>
            <person name="Gonzalez J."/>
            <person name="Henrissat B."/>
            <person name="Kuo A."/>
            <person name="Liang C."/>
            <person name="Lipzen A."/>
            <person name="Lutzoni F."/>
            <person name="Magnuson J."/>
            <person name="Mondo S."/>
            <person name="Nolan M."/>
            <person name="Ohm R."/>
            <person name="Pangilinan J."/>
            <person name="Park H.-J."/>
            <person name="Ramirez L."/>
            <person name="Alfaro M."/>
            <person name="Sun H."/>
            <person name="Tritt A."/>
            <person name="Yoshinaga Y."/>
            <person name="Zwiers L.-H."/>
            <person name="Turgeon B."/>
            <person name="Goodwin S."/>
            <person name="Spatafora J."/>
            <person name="Crous P."/>
            <person name="Grigoriev I."/>
        </authorList>
    </citation>
    <scope>NUCLEOTIDE SEQUENCE</scope>
    <source>
        <strain evidence="1 3">CBS 304.34</strain>
    </source>
</reference>
<dbReference type="Proteomes" id="UP000504636">
    <property type="component" value="Unplaced"/>
</dbReference>
<evidence type="ECO:0008006" key="4">
    <source>
        <dbReference type="Google" id="ProtNLM"/>
    </source>
</evidence>
<organism evidence="1">
    <name type="scientific">Mytilinidion resinicola</name>
    <dbReference type="NCBI Taxonomy" id="574789"/>
    <lineage>
        <taxon>Eukaryota</taxon>
        <taxon>Fungi</taxon>
        <taxon>Dikarya</taxon>
        <taxon>Ascomycota</taxon>
        <taxon>Pezizomycotina</taxon>
        <taxon>Dothideomycetes</taxon>
        <taxon>Pleosporomycetidae</taxon>
        <taxon>Mytilinidiales</taxon>
        <taxon>Mytilinidiaceae</taxon>
        <taxon>Mytilinidion</taxon>
    </lineage>
</organism>
<protein>
    <recommendedName>
        <fullName evidence="4">SnoaL-like domain-containing protein</fullName>
    </recommendedName>
</protein>
<dbReference type="OrthoDB" id="5271918at2759"/>
<dbReference type="EMBL" id="MU003696">
    <property type="protein sequence ID" value="KAF2813556.1"/>
    <property type="molecule type" value="Genomic_DNA"/>
</dbReference>
<name>A0A6A6YX88_9PEZI</name>
<evidence type="ECO:0000313" key="1">
    <source>
        <dbReference type="EMBL" id="KAF2813556.1"/>
    </source>
</evidence>
<keyword evidence="2" id="KW-1185">Reference proteome</keyword>
<gene>
    <name evidence="1 3" type="ORF">BDZ99DRAFT_474189</name>
</gene>
<dbReference type="GeneID" id="54462767"/>
<dbReference type="AlphaFoldDB" id="A0A6A6YX88"/>